<dbReference type="Gene3D" id="3.50.50.60">
    <property type="entry name" value="FAD/NAD(P)-binding domain"/>
    <property type="match status" value="1"/>
</dbReference>
<dbReference type="Proteomes" id="UP000318741">
    <property type="component" value="Chromosome"/>
</dbReference>
<feature type="domain" description="FAD dependent oxidoreductase" evidence="5">
    <location>
        <begin position="5"/>
        <end position="362"/>
    </location>
</feature>
<dbReference type="EMBL" id="CP036265">
    <property type="protein sequence ID" value="QDT17876.1"/>
    <property type="molecule type" value="Genomic_DNA"/>
</dbReference>
<dbReference type="PANTHER" id="PTHR13847:SF289">
    <property type="entry name" value="GLYCINE OXIDASE"/>
    <property type="match status" value="1"/>
</dbReference>
<evidence type="ECO:0000256" key="2">
    <source>
        <dbReference type="ARBA" id="ARBA00022977"/>
    </source>
</evidence>
<gene>
    <name evidence="6" type="primary">hcnC</name>
    <name evidence="6" type="ORF">CA12_40120</name>
</gene>
<dbReference type="Pfam" id="PF01266">
    <property type="entry name" value="DAO"/>
    <property type="match status" value="1"/>
</dbReference>
<keyword evidence="3 6" id="KW-0560">Oxidoreductase</keyword>
<evidence type="ECO:0000259" key="5">
    <source>
        <dbReference type="Pfam" id="PF01266"/>
    </source>
</evidence>
<comment type="pathway">
    <text evidence="1">Cofactor biosynthesis; thiamine diphosphate biosynthesis.</text>
</comment>
<evidence type="ECO:0000256" key="3">
    <source>
        <dbReference type="ARBA" id="ARBA00023002"/>
    </source>
</evidence>
<dbReference type="EC" id="1.4.99.5" evidence="6"/>
<reference evidence="6 7" key="1">
    <citation type="submission" date="2019-02" db="EMBL/GenBank/DDBJ databases">
        <title>Deep-cultivation of Planctomycetes and their phenomic and genomic characterization uncovers novel biology.</title>
        <authorList>
            <person name="Wiegand S."/>
            <person name="Jogler M."/>
            <person name="Boedeker C."/>
            <person name="Pinto D."/>
            <person name="Vollmers J."/>
            <person name="Rivas-Marin E."/>
            <person name="Kohn T."/>
            <person name="Peeters S.H."/>
            <person name="Heuer A."/>
            <person name="Rast P."/>
            <person name="Oberbeckmann S."/>
            <person name="Bunk B."/>
            <person name="Jeske O."/>
            <person name="Meyerdierks A."/>
            <person name="Storesund J.E."/>
            <person name="Kallscheuer N."/>
            <person name="Luecker S."/>
            <person name="Lage O.M."/>
            <person name="Pohl T."/>
            <person name="Merkel B.J."/>
            <person name="Hornburger P."/>
            <person name="Mueller R.-W."/>
            <person name="Bruemmer F."/>
            <person name="Labrenz M."/>
            <person name="Spormann A.M."/>
            <person name="Op den Camp H."/>
            <person name="Overmann J."/>
            <person name="Amann R."/>
            <person name="Jetten M.S.M."/>
            <person name="Mascher T."/>
            <person name="Medema M.H."/>
            <person name="Devos D.P."/>
            <person name="Kaster A.-K."/>
            <person name="Ovreas L."/>
            <person name="Rohde M."/>
            <person name="Galperin M.Y."/>
            <person name="Jogler C."/>
        </authorList>
    </citation>
    <scope>NUCLEOTIDE SEQUENCE [LARGE SCALE GENOMIC DNA]</scope>
    <source>
        <strain evidence="6 7">CA12</strain>
    </source>
</reference>
<name>A0A517PES6_9PLAN</name>
<keyword evidence="7" id="KW-1185">Reference proteome</keyword>
<protein>
    <submittedName>
        <fullName evidence="6">Hydrogen cyanide synthase subunit HcnC</fullName>
        <ecNumber evidence="6">1.4.99.5</ecNumber>
    </submittedName>
</protein>
<dbReference type="SUPFAM" id="SSF51905">
    <property type="entry name" value="FAD/NAD(P)-binding domain"/>
    <property type="match status" value="1"/>
</dbReference>
<dbReference type="NCBIfam" id="TIGR02352">
    <property type="entry name" value="thiamin_ThiO"/>
    <property type="match status" value="1"/>
</dbReference>
<dbReference type="InterPro" id="IPR036188">
    <property type="entry name" value="FAD/NAD-bd_sf"/>
</dbReference>
<dbReference type="KEGG" id="acaf:CA12_40120"/>
<dbReference type="RefSeq" id="WP_165700882.1">
    <property type="nucleotide sequence ID" value="NZ_CP036265.1"/>
</dbReference>
<dbReference type="AlphaFoldDB" id="A0A517PES6"/>
<dbReference type="Gene3D" id="3.30.9.10">
    <property type="entry name" value="D-Amino Acid Oxidase, subunit A, domain 2"/>
    <property type="match status" value="1"/>
</dbReference>
<dbReference type="InterPro" id="IPR006076">
    <property type="entry name" value="FAD-dep_OxRdtase"/>
</dbReference>
<dbReference type="PANTHER" id="PTHR13847">
    <property type="entry name" value="SARCOSINE DEHYDROGENASE-RELATED"/>
    <property type="match status" value="1"/>
</dbReference>
<dbReference type="UniPathway" id="UPA00060"/>
<evidence type="ECO:0000256" key="4">
    <source>
        <dbReference type="SAM" id="MobiDB-lite"/>
    </source>
</evidence>
<feature type="region of interest" description="Disordered" evidence="4">
    <location>
        <begin position="367"/>
        <end position="387"/>
    </location>
</feature>
<keyword evidence="2" id="KW-0784">Thiamine biosynthesis</keyword>
<evidence type="ECO:0000313" key="7">
    <source>
        <dbReference type="Proteomes" id="UP000318741"/>
    </source>
</evidence>
<evidence type="ECO:0000256" key="1">
    <source>
        <dbReference type="ARBA" id="ARBA00004948"/>
    </source>
</evidence>
<dbReference type="GO" id="GO:0009228">
    <property type="term" value="P:thiamine biosynthetic process"/>
    <property type="evidence" value="ECO:0007669"/>
    <property type="project" value="UniProtKB-KW"/>
</dbReference>
<dbReference type="GO" id="GO:0050660">
    <property type="term" value="F:flavin adenine dinucleotide binding"/>
    <property type="evidence" value="ECO:0007669"/>
    <property type="project" value="InterPro"/>
</dbReference>
<sequence>MPSPDVLIVGGGVIGLSCGVELARRGRSVLLLERDAVASRTGAASWAGAGMLPPASLEHAESPRDRLRALSHARWDDWTAMLRGSTGVDIGYERHGSLHVSHPDLGGDFPADAAEHAVAAFHRHGIRAERISEDEQRLDAPFLSRDVAAVVRLPDAGQVRNPRLLRALRAAGGERLEIREGAPVGAVRLAGGRAVGVTTHAGEWIDAGSVLLCGGAWTGGLLTDTGFAAPVRPVRGQIALLRTPARPFLPVVECGARYLVPRADGRTVVGATQEEVGFHPVTTAAGLAGLLNFAAALVPALGEASVERCWAGLRPGTPDGNPLLGRVPHSEGGEFENLFLAAGHFRDGLQQSPGTAAIVADLIEDRPPQTPLGGLAPGRFSTAENRV</sequence>
<dbReference type="GO" id="GO:0005737">
    <property type="term" value="C:cytoplasm"/>
    <property type="evidence" value="ECO:0007669"/>
    <property type="project" value="TreeGrafter"/>
</dbReference>
<dbReference type="SUPFAM" id="SSF54373">
    <property type="entry name" value="FAD-linked reductases, C-terminal domain"/>
    <property type="match status" value="1"/>
</dbReference>
<dbReference type="InterPro" id="IPR012727">
    <property type="entry name" value="Gly_oxidase_ThiO"/>
</dbReference>
<proteinExistence type="predicted"/>
<dbReference type="GO" id="GO:0050622">
    <property type="term" value="F:glycine dehydrogenase (cyanide-forming) activity"/>
    <property type="evidence" value="ECO:0007669"/>
    <property type="project" value="UniProtKB-EC"/>
</dbReference>
<dbReference type="GO" id="GO:0009229">
    <property type="term" value="P:thiamine diphosphate biosynthetic process"/>
    <property type="evidence" value="ECO:0007669"/>
    <property type="project" value="UniProtKB-UniPathway"/>
</dbReference>
<accession>A0A517PES6</accession>
<organism evidence="6 7">
    <name type="scientific">Alienimonas californiensis</name>
    <dbReference type="NCBI Taxonomy" id="2527989"/>
    <lineage>
        <taxon>Bacteria</taxon>
        <taxon>Pseudomonadati</taxon>
        <taxon>Planctomycetota</taxon>
        <taxon>Planctomycetia</taxon>
        <taxon>Planctomycetales</taxon>
        <taxon>Planctomycetaceae</taxon>
        <taxon>Alienimonas</taxon>
    </lineage>
</organism>
<evidence type="ECO:0000313" key="6">
    <source>
        <dbReference type="EMBL" id="QDT17876.1"/>
    </source>
</evidence>
<dbReference type="PRINTS" id="PR00420">
    <property type="entry name" value="RNGMNOXGNASE"/>
</dbReference>